<dbReference type="EMBL" id="CP014226">
    <property type="protein sequence ID" value="AMC99414.1"/>
    <property type="molecule type" value="Genomic_DNA"/>
</dbReference>
<dbReference type="Pfam" id="PF05239">
    <property type="entry name" value="PRC"/>
    <property type="match status" value="1"/>
</dbReference>
<dbReference type="KEGG" id="hco:LOKO_00318"/>
<feature type="compositionally biased region" description="Acidic residues" evidence="1">
    <location>
        <begin position="218"/>
        <end position="241"/>
    </location>
</feature>
<keyword evidence="5" id="KW-1185">Reference proteome</keyword>
<accession>A0A0X8HB62</accession>
<feature type="chain" id="PRO_5007066770" evidence="2">
    <location>
        <begin position="29"/>
        <end position="249"/>
    </location>
</feature>
<dbReference type="Proteomes" id="UP000063387">
    <property type="component" value="Chromosome"/>
</dbReference>
<evidence type="ECO:0000313" key="4">
    <source>
        <dbReference type="EMBL" id="AMC99414.1"/>
    </source>
</evidence>
<dbReference type="PANTHER" id="PTHR36505">
    <property type="entry name" value="BLR1072 PROTEIN"/>
    <property type="match status" value="1"/>
</dbReference>
<dbReference type="SUPFAM" id="SSF50346">
    <property type="entry name" value="PRC-barrel domain"/>
    <property type="match status" value="1"/>
</dbReference>
<dbReference type="AlphaFoldDB" id="A0A0X8HB62"/>
<dbReference type="OrthoDB" id="6165570at2"/>
<evidence type="ECO:0000259" key="3">
    <source>
        <dbReference type="Pfam" id="PF05239"/>
    </source>
</evidence>
<sequence>MKRNGMKRTLLAIAIGAISAGFAGGALAQDAEDENELNGDAAMSEEQPEQVTEDPENALDRDENDLDAQGDDVEDYEDMDADDMDVDTTDDDMADDMDVDETADDMDTEGMDTEGMEADEAPATGADDAFDEAGPAEATLDESLGSMQVSELEGMTVINMEDKEIGDIQEVVKHNDTGDLHAVITVGGFWGMGGTDITLPLAEMLLEDDQLVFQQTYGEDELESTNEYDEERYSEVDDDLTLSEAWGRN</sequence>
<feature type="compositionally biased region" description="Acidic residues" evidence="1">
    <location>
        <begin position="46"/>
        <end position="99"/>
    </location>
</feature>
<dbReference type="RefSeq" id="WP_083517370.1">
    <property type="nucleotide sequence ID" value="NZ_CP014226.1"/>
</dbReference>
<reference evidence="4 5" key="1">
    <citation type="journal article" date="2016" name="Genome Announc.">
        <title>Draft Genome Sequence of 'Halomonas chromatireducens' Strain AGD 8-3, a Haloalkaliphilic Chromate- and Selenite-Reducing Gammaproteobacterium.</title>
        <authorList>
            <person name="Sharko F.S."/>
            <person name="Shapovalova A.A."/>
            <person name="Tsygankova S.V."/>
            <person name="Komova A.V."/>
            <person name="Boulygina E.S."/>
            <person name="Teslyuk A.B."/>
            <person name="Gotovtsev P.M."/>
            <person name="Namsaraev Z.B."/>
            <person name="Khijniak T.V."/>
            <person name="Nedoluzhko A.V."/>
            <person name="Vasilov R.G."/>
        </authorList>
    </citation>
    <scope>NUCLEOTIDE SEQUENCE [LARGE SCALE GENOMIC DNA]</scope>
    <source>
        <strain evidence="4 5">AGD 8-3</strain>
    </source>
</reference>
<keyword evidence="2" id="KW-0732">Signal</keyword>
<feature type="region of interest" description="Disordered" evidence="1">
    <location>
        <begin position="216"/>
        <end position="249"/>
    </location>
</feature>
<organism evidence="4 5">
    <name type="scientific">Halomonas chromatireducens</name>
    <dbReference type="NCBI Taxonomy" id="507626"/>
    <lineage>
        <taxon>Bacteria</taxon>
        <taxon>Pseudomonadati</taxon>
        <taxon>Pseudomonadota</taxon>
        <taxon>Gammaproteobacteria</taxon>
        <taxon>Oceanospirillales</taxon>
        <taxon>Halomonadaceae</taxon>
        <taxon>Halomonas</taxon>
    </lineage>
</organism>
<evidence type="ECO:0000313" key="5">
    <source>
        <dbReference type="Proteomes" id="UP000063387"/>
    </source>
</evidence>
<dbReference type="InterPro" id="IPR011033">
    <property type="entry name" value="PRC_barrel-like_sf"/>
</dbReference>
<protein>
    <submittedName>
        <fullName evidence="4">PRC-barrel domain protein</fullName>
    </submittedName>
</protein>
<dbReference type="Gene3D" id="2.30.30.240">
    <property type="entry name" value="PRC-barrel domain"/>
    <property type="match status" value="1"/>
</dbReference>
<evidence type="ECO:0000256" key="2">
    <source>
        <dbReference type="SAM" id="SignalP"/>
    </source>
</evidence>
<feature type="region of interest" description="Disordered" evidence="1">
    <location>
        <begin position="29"/>
        <end position="99"/>
    </location>
</feature>
<feature type="domain" description="PRC-barrel" evidence="3">
    <location>
        <begin position="147"/>
        <end position="215"/>
    </location>
</feature>
<dbReference type="InterPro" id="IPR027275">
    <property type="entry name" value="PRC-brl_dom"/>
</dbReference>
<dbReference type="STRING" id="507626.LOKO_00318"/>
<feature type="signal peptide" evidence="2">
    <location>
        <begin position="1"/>
        <end position="28"/>
    </location>
</feature>
<reference evidence="4 5" key="2">
    <citation type="submission" date="2016-02" db="EMBL/GenBank/DDBJ databases">
        <authorList>
            <person name="Wen L."/>
            <person name="He K."/>
            <person name="Yang H."/>
        </authorList>
    </citation>
    <scope>NUCLEOTIDE SEQUENCE [LARGE SCALE GENOMIC DNA]</scope>
    <source>
        <strain evidence="4 5">AGD 8-3</strain>
    </source>
</reference>
<evidence type="ECO:0000256" key="1">
    <source>
        <dbReference type="SAM" id="MobiDB-lite"/>
    </source>
</evidence>
<name>A0A0X8HB62_9GAMM</name>
<dbReference type="PANTHER" id="PTHR36505:SF1">
    <property type="entry name" value="BLR1072 PROTEIN"/>
    <property type="match status" value="1"/>
</dbReference>
<dbReference type="PATRIC" id="fig|507626.3.peg.313"/>
<proteinExistence type="predicted"/>
<gene>
    <name evidence="4" type="ORF">LOKO_00318</name>
</gene>